<comment type="caution">
    <text evidence="3">The sequence shown here is derived from an EMBL/GenBank/DDBJ whole genome shotgun (WGS) entry which is preliminary data.</text>
</comment>
<keyword evidence="2" id="KW-1133">Transmembrane helix</keyword>
<dbReference type="GO" id="GO:1904294">
    <property type="term" value="P:positive regulation of ERAD pathway"/>
    <property type="evidence" value="ECO:0007669"/>
    <property type="project" value="TreeGrafter"/>
</dbReference>
<dbReference type="PANTHER" id="PTHR21650:SF4">
    <property type="entry name" value="MEMBRALIN"/>
    <property type="match status" value="1"/>
</dbReference>
<evidence type="ECO:0000313" key="4">
    <source>
        <dbReference type="Proteomes" id="UP000494206"/>
    </source>
</evidence>
<name>A0A8S1FF77_9PELO</name>
<reference evidence="3 4" key="1">
    <citation type="submission" date="2020-04" db="EMBL/GenBank/DDBJ databases">
        <authorList>
            <person name="Laetsch R D."/>
            <person name="Stevens L."/>
            <person name="Kumar S."/>
            <person name="Blaxter L. M."/>
        </authorList>
    </citation>
    <scope>NUCLEOTIDE SEQUENCE [LARGE SCALE GENOMIC DNA]</scope>
</reference>
<feature type="compositionally biased region" description="Pro residues" evidence="1">
    <location>
        <begin position="29"/>
        <end position="50"/>
    </location>
</feature>
<dbReference type="PANTHER" id="PTHR21650">
    <property type="entry name" value="MEMBRALIN/KINETOCHORE PROTEIN NUF2"/>
    <property type="match status" value="1"/>
</dbReference>
<accession>A0A8S1FF77</accession>
<organism evidence="3 4">
    <name type="scientific">Caenorhabditis bovis</name>
    <dbReference type="NCBI Taxonomy" id="2654633"/>
    <lineage>
        <taxon>Eukaryota</taxon>
        <taxon>Metazoa</taxon>
        <taxon>Ecdysozoa</taxon>
        <taxon>Nematoda</taxon>
        <taxon>Chromadorea</taxon>
        <taxon>Rhabditida</taxon>
        <taxon>Rhabditina</taxon>
        <taxon>Rhabditomorpha</taxon>
        <taxon>Rhabditoidea</taxon>
        <taxon>Rhabditidae</taxon>
        <taxon>Peloderinae</taxon>
        <taxon>Caenorhabditis</taxon>
    </lineage>
</organism>
<proteinExistence type="predicted"/>
<feature type="transmembrane region" description="Helical" evidence="2">
    <location>
        <begin position="464"/>
        <end position="482"/>
    </location>
</feature>
<evidence type="ECO:0000313" key="3">
    <source>
        <dbReference type="EMBL" id="CAB3410981.1"/>
    </source>
</evidence>
<feature type="region of interest" description="Disordered" evidence="1">
    <location>
        <begin position="653"/>
        <end position="678"/>
    </location>
</feature>
<keyword evidence="2" id="KW-0812">Transmembrane</keyword>
<dbReference type="GO" id="GO:0034976">
    <property type="term" value="P:response to endoplasmic reticulum stress"/>
    <property type="evidence" value="ECO:0007669"/>
    <property type="project" value="TreeGrafter"/>
</dbReference>
<dbReference type="Pfam" id="PF09746">
    <property type="entry name" value="Membralin"/>
    <property type="match status" value="1"/>
</dbReference>
<feature type="region of interest" description="Disordered" evidence="1">
    <location>
        <begin position="574"/>
        <end position="617"/>
    </location>
</feature>
<feature type="compositionally biased region" description="Low complexity" evidence="1">
    <location>
        <begin position="51"/>
        <end position="83"/>
    </location>
</feature>
<dbReference type="AlphaFoldDB" id="A0A8S1FF77"/>
<feature type="region of interest" description="Disordered" evidence="1">
    <location>
        <begin position="1"/>
        <end position="83"/>
    </location>
</feature>
<keyword evidence="2" id="KW-0472">Membrane</keyword>
<dbReference type="OrthoDB" id="6779347at2759"/>
<evidence type="ECO:0008006" key="5">
    <source>
        <dbReference type="Google" id="ProtNLM"/>
    </source>
</evidence>
<feature type="transmembrane region" description="Helical" evidence="2">
    <location>
        <begin position="432"/>
        <end position="452"/>
    </location>
</feature>
<sequence length="704" mass="81266">MNVATGMPEIVQLQEVIDSMDDGGRRPEAAPPPPPPPPPPTPPRAQPQQPPQAGQNNANNNPNNTNNNNNINRNNRGNGQNGNQFGTVRDRLFYAMLVRIAIRYNSRFNLNVRRAIEAFSLCVSLLLLSALLFIHLRFTRTTSTCLSAIKPNWIREGVIRVEVVHNLHMLEKQEDFVKTYVNRQSRKFCYFNPADVFRQGPVFHDIRRTIAERDLKAVEQVNDKSASDKGRGHSMWFFRSPFDYFHVPASSSRKDLMETVENPYEREALTAWDQHFKRHHPNENEDYRYLYRVEYAYLYGVLRLPPAYRDKHGIRTYWIRIDSKNECFGDGITRYLMQTIGYEDAIVSSLRAQALNFSINGDTNSMGYLHDLDTHEHYHFVANVLGKSSYFTAAILMFVFTFAISMLLRFSHHQIFMFIIDLLHMFELQQPLHFPVAPIFTVILALVGMEAIMSEVFNDTTTAFYVILIVWIADQFDAICCHSPISKRMWLRFFYIYQYFFYAYQYRFGGQYGNLALWTSASFILHSMIYFFHHFEMPLILYQDRVQQVLADIDAPRNAMGTVEVQTITVAVHSRQNPQEAQTPPPPPPTRQPPMAQPRVIPEASQQRQGPLPPGRHITVLNQDVDAIIESIPIEDYDEERNEILRRQQMSPSSVFDARGPVSPPQIPAEPAPTEERRGLTLVEEVIAQRIIDQTLDELFNSSE</sequence>
<keyword evidence="4" id="KW-1185">Reference proteome</keyword>
<feature type="transmembrane region" description="Helical" evidence="2">
    <location>
        <begin position="512"/>
        <end position="532"/>
    </location>
</feature>
<evidence type="ECO:0000256" key="1">
    <source>
        <dbReference type="SAM" id="MobiDB-lite"/>
    </source>
</evidence>
<feature type="compositionally biased region" description="Pro residues" evidence="1">
    <location>
        <begin position="662"/>
        <end position="671"/>
    </location>
</feature>
<dbReference type="GO" id="GO:0005783">
    <property type="term" value="C:endoplasmic reticulum"/>
    <property type="evidence" value="ECO:0007669"/>
    <property type="project" value="TreeGrafter"/>
</dbReference>
<feature type="transmembrane region" description="Helical" evidence="2">
    <location>
        <begin position="390"/>
        <end position="411"/>
    </location>
</feature>
<evidence type="ECO:0000256" key="2">
    <source>
        <dbReference type="SAM" id="Phobius"/>
    </source>
</evidence>
<protein>
    <recommendedName>
        <fullName evidence="5">Membralin</fullName>
    </recommendedName>
</protein>
<dbReference type="EMBL" id="CADEPM010000012">
    <property type="protein sequence ID" value="CAB3410981.1"/>
    <property type="molecule type" value="Genomic_DNA"/>
</dbReference>
<gene>
    <name evidence="3" type="ORF">CBOVIS_LOCUS12424</name>
</gene>
<dbReference type="Proteomes" id="UP000494206">
    <property type="component" value="Unassembled WGS sequence"/>
</dbReference>
<dbReference type="InterPro" id="IPR019144">
    <property type="entry name" value="Membralin"/>
</dbReference>
<feature type="compositionally biased region" description="Pro residues" evidence="1">
    <location>
        <begin position="583"/>
        <end position="596"/>
    </location>
</feature>